<dbReference type="HAMAP" id="MF_00176">
    <property type="entry name" value="Ser_tRNA_synth_type1"/>
    <property type="match status" value="1"/>
</dbReference>
<sequence length="429" mass="47757">MLDLKLVQKDPDRVRAALAARQASPKELERFLAVDEERRAIQRKTDELKSQRNAASQKVAQAKRSGEDAAELIAQLSQTSAKIKGLDEELKRLEEESHEILLGLPNIPHESTPVGASEEDNPVIDVWGEKPVFDFEVKDHHDLGIALGGLDFERAAKIAGARFAVTWGWASRLERALLNFMVDLHTSRHGYTEVTPPVIVNANALRGTGQLPKFEDDLFKLNHKDYYLIPTAEVPVTNLHAGEVLDEADLPRAYASPTQCYRSEAGSYGKDTRGLIRQHQFSKVELVRFVKPEDSYNELEKLRSHAEAVLQELNLHYRVVALCTGDIGFASARTYDLEVWLPGQDAYREISSCSNVEDFQARRADIRYKPAGQKKSAYVHTLNGSGLAVGRTMVAVMEQYQQADGSIRVPEALQPYMGGIEVVGQPTGT</sequence>
<feature type="region of interest" description="Disordered" evidence="15">
    <location>
        <begin position="43"/>
        <end position="64"/>
    </location>
</feature>
<dbReference type="EC" id="6.1.1.11" evidence="12"/>
<evidence type="ECO:0000256" key="10">
    <source>
        <dbReference type="ARBA" id="ARBA00047929"/>
    </source>
</evidence>
<accession>A0A7M3MB59</accession>
<dbReference type="PIRSF" id="PIRSF001529">
    <property type="entry name" value="Ser-tRNA-synth_IIa"/>
    <property type="match status" value="1"/>
</dbReference>
<feature type="binding site" evidence="12 14">
    <location>
        <begin position="262"/>
        <end position="264"/>
    </location>
    <ligand>
        <name>ATP</name>
        <dbReference type="ChEBI" id="CHEBI:30616"/>
    </ligand>
</feature>
<dbReference type="CDD" id="cd00770">
    <property type="entry name" value="SerRS_core"/>
    <property type="match status" value="1"/>
</dbReference>
<dbReference type="Proteomes" id="UP000448292">
    <property type="component" value="Unassembled WGS sequence"/>
</dbReference>
<evidence type="ECO:0000256" key="11">
    <source>
        <dbReference type="ARBA" id="ARBA00048823"/>
    </source>
</evidence>
<dbReference type="SUPFAM" id="SSF55681">
    <property type="entry name" value="Class II aaRS and biotin synthetases"/>
    <property type="match status" value="1"/>
</dbReference>
<keyword evidence="8 12" id="KW-0648">Protein biosynthesis</keyword>
<dbReference type="GO" id="GO:0006434">
    <property type="term" value="P:seryl-tRNA aminoacylation"/>
    <property type="evidence" value="ECO:0007669"/>
    <property type="project" value="UniProtKB-UniRule"/>
</dbReference>
<feature type="binding site" evidence="13">
    <location>
        <position position="262"/>
    </location>
    <ligand>
        <name>L-serine</name>
        <dbReference type="ChEBI" id="CHEBI:33384"/>
    </ligand>
</feature>
<comment type="domain">
    <text evidence="12">Consists of two distinct domains, a catalytic core and a N-terminal extension that is involved in tRNA binding.</text>
</comment>
<dbReference type="EMBL" id="QMIE01000021">
    <property type="protein sequence ID" value="TVM14696.1"/>
    <property type="molecule type" value="Genomic_DNA"/>
</dbReference>
<dbReference type="RefSeq" id="WP_144304417.1">
    <property type="nucleotide sequence ID" value="NZ_QMIE01000021.1"/>
</dbReference>
<comment type="subcellular location">
    <subcellularLocation>
        <location evidence="1 12">Cytoplasm</location>
    </subcellularLocation>
</comment>
<keyword evidence="4 12" id="KW-0963">Cytoplasm</keyword>
<dbReference type="PANTHER" id="PTHR43697">
    <property type="entry name" value="SERYL-TRNA SYNTHETASE"/>
    <property type="match status" value="1"/>
</dbReference>
<evidence type="ECO:0000256" key="9">
    <source>
        <dbReference type="ARBA" id="ARBA00023146"/>
    </source>
</evidence>
<keyword evidence="6 12" id="KW-0547">Nucleotide-binding</keyword>
<evidence type="ECO:0000256" key="4">
    <source>
        <dbReference type="ARBA" id="ARBA00022490"/>
    </source>
</evidence>
<evidence type="ECO:0000256" key="1">
    <source>
        <dbReference type="ARBA" id="ARBA00004496"/>
    </source>
</evidence>
<dbReference type="InterPro" id="IPR006195">
    <property type="entry name" value="aa-tRNA-synth_II"/>
</dbReference>
<dbReference type="InterPro" id="IPR042103">
    <property type="entry name" value="SerRS_1_N_sf"/>
</dbReference>
<dbReference type="InterPro" id="IPR033729">
    <property type="entry name" value="SerRS_core"/>
</dbReference>
<dbReference type="AlphaFoldDB" id="A0A7M3MB59"/>
<dbReference type="Gene3D" id="1.10.287.40">
    <property type="entry name" value="Serine-tRNA synthetase, tRNA binding domain"/>
    <property type="match status" value="1"/>
</dbReference>
<organism evidence="17 18">
    <name type="scientific">Oceanidesulfovibrio indonesiensis</name>
    <dbReference type="NCBI Taxonomy" id="54767"/>
    <lineage>
        <taxon>Bacteria</taxon>
        <taxon>Pseudomonadati</taxon>
        <taxon>Thermodesulfobacteriota</taxon>
        <taxon>Desulfovibrionia</taxon>
        <taxon>Desulfovibrionales</taxon>
        <taxon>Desulfovibrionaceae</taxon>
        <taxon>Oceanidesulfovibrio</taxon>
    </lineage>
</organism>
<comment type="catalytic activity">
    <reaction evidence="10 12">
        <text>tRNA(Sec) + L-serine + ATP = L-seryl-tRNA(Sec) + AMP + diphosphate + H(+)</text>
        <dbReference type="Rhea" id="RHEA:42580"/>
        <dbReference type="Rhea" id="RHEA-COMP:9742"/>
        <dbReference type="Rhea" id="RHEA-COMP:10128"/>
        <dbReference type="ChEBI" id="CHEBI:15378"/>
        <dbReference type="ChEBI" id="CHEBI:30616"/>
        <dbReference type="ChEBI" id="CHEBI:33019"/>
        <dbReference type="ChEBI" id="CHEBI:33384"/>
        <dbReference type="ChEBI" id="CHEBI:78442"/>
        <dbReference type="ChEBI" id="CHEBI:78533"/>
        <dbReference type="ChEBI" id="CHEBI:456215"/>
        <dbReference type="EC" id="6.1.1.11"/>
    </reaction>
</comment>
<dbReference type="GO" id="GO:0016260">
    <property type="term" value="P:selenocysteine biosynthetic process"/>
    <property type="evidence" value="ECO:0007669"/>
    <property type="project" value="UniProtKB-UniRule"/>
</dbReference>
<evidence type="ECO:0000313" key="18">
    <source>
        <dbReference type="Proteomes" id="UP000448292"/>
    </source>
</evidence>
<dbReference type="Gene3D" id="3.30.930.10">
    <property type="entry name" value="Bira Bifunctional Protein, Domain 2"/>
    <property type="match status" value="1"/>
</dbReference>
<evidence type="ECO:0000256" key="14">
    <source>
        <dbReference type="PIRSR" id="PIRSR001529-2"/>
    </source>
</evidence>
<dbReference type="SUPFAM" id="SSF46589">
    <property type="entry name" value="tRNA-binding arm"/>
    <property type="match status" value="1"/>
</dbReference>
<comment type="caution">
    <text evidence="17">The sequence shown here is derived from an EMBL/GenBank/DDBJ whole genome shotgun (WGS) entry which is preliminary data.</text>
</comment>
<dbReference type="NCBIfam" id="TIGR00414">
    <property type="entry name" value="serS"/>
    <property type="match status" value="1"/>
</dbReference>
<dbReference type="GO" id="GO:0004828">
    <property type="term" value="F:serine-tRNA ligase activity"/>
    <property type="evidence" value="ECO:0007669"/>
    <property type="project" value="UniProtKB-UniRule"/>
</dbReference>
<dbReference type="InterPro" id="IPR015866">
    <property type="entry name" value="Ser-tRNA-synth_1_N"/>
</dbReference>
<feature type="binding site" evidence="12 14">
    <location>
        <begin position="349"/>
        <end position="352"/>
    </location>
    <ligand>
        <name>ATP</name>
        <dbReference type="ChEBI" id="CHEBI:30616"/>
    </ligand>
</feature>
<dbReference type="PROSITE" id="PS50862">
    <property type="entry name" value="AA_TRNA_LIGASE_II"/>
    <property type="match status" value="1"/>
</dbReference>
<evidence type="ECO:0000256" key="13">
    <source>
        <dbReference type="PIRSR" id="PIRSR001529-1"/>
    </source>
</evidence>
<evidence type="ECO:0000256" key="15">
    <source>
        <dbReference type="SAM" id="MobiDB-lite"/>
    </source>
</evidence>
<dbReference type="InterPro" id="IPR002314">
    <property type="entry name" value="aa-tRNA-synt_IIb"/>
</dbReference>
<comment type="similarity">
    <text evidence="3 12">Belongs to the class-II aminoacyl-tRNA synthetase family. Type-1 seryl-tRNA synthetase subfamily.</text>
</comment>
<comment type="pathway">
    <text evidence="2 12">Aminoacyl-tRNA biosynthesis; selenocysteinyl-tRNA(Sec) biosynthesis; L-seryl-tRNA(Sec) from L-serine and tRNA(Sec): step 1/1.</text>
</comment>
<proteinExistence type="inferred from homology"/>
<dbReference type="InterPro" id="IPR010978">
    <property type="entry name" value="tRNA-bd_arm"/>
</dbReference>
<feature type="binding site" evidence="12">
    <location>
        <position position="385"/>
    </location>
    <ligand>
        <name>L-serine</name>
        <dbReference type="ChEBI" id="CHEBI:33384"/>
    </ligand>
</feature>
<evidence type="ECO:0000256" key="12">
    <source>
        <dbReference type="HAMAP-Rule" id="MF_00176"/>
    </source>
</evidence>
<evidence type="ECO:0000256" key="6">
    <source>
        <dbReference type="ARBA" id="ARBA00022741"/>
    </source>
</evidence>
<dbReference type="PRINTS" id="PR00981">
    <property type="entry name" value="TRNASYNTHSER"/>
</dbReference>
<dbReference type="InterPro" id="IPR045864">
    <property type="entry name" value="aa-tRNA-synth_II/BPL/LPL"/>
</dbReference>
<comment type="function">
    <text evidence="12">Catalyzes the attachment of serine to tRNA(Ser). Is also able to aminoacylate tRNA(Sec) with serine, to form the misacylated tRNA L-seryl-tRNA(Sec), which will be further converted into selenocysteinyl-tRNA(Sec).</text>
</comment>
<evidence type="ECO:0000256" key="7">
    <source>
        <dbReference type="ARBA" id="ARBA00022840"/>
    </source>
</evidence>
<evidence type="ECO:0000259" key="16">
    <source>
        <dbReference type="PROSITE" id="PS50862"/>
    </source>
</evidence>
<dbReference type="Pfam" id="PF00587">
    <property type="entry name" value="tRNA-synt_2b"/>
    <property type="match status" value="1"/>
</dbReference>
<evidence type="ECO:0000313" key="17">
    <source>
        <dbReference type="EMBL" id="TVM14696.1"/>
    </source>
</evidence>
<feature type="domain" description="Aminoacyl-transfer RNA synthetases class-II family profile" evidence="16">
    <location>
        <begin position="171"/>
        <end position="410"/>
    </location>
</feature>
<protein>
    <recommendedName>
        <fullName evidence="12">Serine--tRNA ligase</fullName>
        <ecNumber evidence="12">6.1.1.11</ecNumber>
    </recommendedName>
    <alternativeName>
        <fullName evidence="12">Seryl-tRNA synthetase</fullName>
        <shortName evidence="12">SerRS</shortName>
    </alternativeName>
    <alternativeName>
        <fullName evidence="12">Seryl-tRNA(Ser/Sec) synthetase</fullName>
    </alternativeName>
</protein>
<dbReference type="Pfam" id="PF02403">
    <property type="entry name" value="Seryl_tRNA_N"/>
    <property type="match status" value="1"/>
</dbReference>
<keyword evidence="5 12" id="KW-0436">Ligase</keyword>
<reference evidence="17 18" key="1">
    <citation type="submission" date="2018-06" db="EMBL/GenBank/DDBJ databases">
        <title>Complete genome of Desulfovibrio indonesiensis P37SLT.</title>
        <authorList>
            <person name="Crispim J.S."/>
            <person name="Vidigal P.M.P."/>
            <person name="Silva L.C.F."/>
            <person name="Laguardia C.N."/>
            <person name="Araujo L.C."/>
            <person name="Dias R.S."/>
            <person name="Sousa M.P."/>
            <person name="Paula S.O."/>
            <person name="Silva C."/>
        </authorList>
    </citation>
    <scope>NUCLEOTIDE SEQUENCE [LARGE SCALE GENOMIC DNA]</scope>
    <source>
        <strain evidence="17 18">P37SLT</strain>
    </source>
</reference>
<name>A0A7M3MB59_9BACT</name>
<dbReference type="UniPathway" id="UPA00906">
    <property type="reaction ID" value="UER00895"/>
</dbReference>
<evidence type="ECO:0000256" key="2">
    <source>
        <dbReference type="ARBA" id="ARBA00005045"/>
    </source>
</evidence>
<keyword evidence="18" id="KW-1185">Reference proteome</keyword>
<feature type="binding site" evidence="13">
    <location>
        <position position="383"/>
    </location>
    <ligand>
        <name>L-serine</name>
        <dbReference type="ChEBI" id="CHEBI:33384"/>
    </ligand>
</feature>
<dbReference type="GO" id="GO:0005524">
    <property type="term" value="F:ATP binding"/>
    <property type="evidence" value="ECO:0007669"/>
    <property type="project" value="UniProtKB-UniRule"/>
</dbReference>
<evidence type="ECO:0000256" key="8">
    <source>
        <dbReference type="ARBA" id="ARBA00022917"/>
    </source>
</evidence>
<comment type="caution">
    <text evidence="12">Lacks conserved residue(s) required for the propagation of feature annotation.</text>
</comment>
<feature type="binding site" evidence="12">
    <location>
        <begin position="231"/>
        <end position="233"/>
    </location>
    <ligand>
        <name>L-serine</name>
        <dbReference type="ChEBI" id="CHEBI:33384"/>
    </ligand>
</feature>
<dbReference type="PANTHER" id="PTHR43697:SF1">
    <property type="entry name" value="SERINE--TRNA LIGASE"/>
    <property type="match status" value="1"/>
</dbReference>
<keyword evidence="7 12" id="KW-0067">ATP-binding</keyword>
<dbReference type="GO" id="GO:0005737">
    <property type="term" value="C:cytoplasm"/>
    <property type="evidence" value="ECO:0007669"/>
    <property type="project" value="UniProtKB-SubCell"/>
</dbReference>
<gene>
    <name evidence="12" type="primary">serS</name>
    <name evidence="17" type="ORF">DPQ33_16955</name>
</gene>
<dbReference type="OrthoDB" id="9804647at2"/>
<keyword evidence="9 12" id="KW-0030">Aminoacyl-tRNA synthetase</keyword>
<evidence type="ECO:0000256" key="3">
    <source>
        <dbReference type="ARBA" id="ARBA00010728"/>
    </source>
</evidence>
<dbReference type="InterPro" id="IPR002317">
    <property type="entry name" value="Ser-tRNA-ligase_type_1"/>
</dbReference>
<feature type="binding site" evidence="13">
    <location>
        <position position="231"/>
    </location>
    <ligand>
        <name>L-serine</name>
        <dbReference type="ChEBI" id="CHEBI:33384"/>
    </ligand>
</feature>
<comment type="subunit">
    <text evidence="12">Homodimer. The tRNA molecule binds across the dimer.</text>
</comment>
<evidence type="ECO:0000256" key="5">
    <source>
        <dbReference type="ARBA" id="ARBA00022598"/>
    </source>
</evidence>
<comment type="catalytic activity">
    <reaction evidence="11 12">
        <text>tRNA(Ser) + L-serine + ATP = L-seryl-tRNA(Ser) + AMP + diphosphate + H(+)</text>
        <dbReference type="Rhea" id="RHEA:12292"/>
        <dbReference type="Rhea" id="RHEA-COMP:9669"/>
        <dbReference type="Rhea" id="RHEA-COMP:9703"/>
        <dbReference type="ChEBI" id="CHEBI:15378"/>
        <dbReference type="ChEBI" id="CHEBI:30616"/>
        <dbReference type="ChEBI" id="CHEBI:33019"/>
        <dbReference type="ChEBI" id="CHEBI:33384"/>
        <dbReference type="ChEBI" id="CHEBI:78442"/>
        <dbReference type="ChEBI" id="CHEBI:78533"/>
        <dbReference type="ChEBI" id="CHEBI:456215"/>
        <dbReference type="EC" id="6.1.1.11"/>
    </reaction>
</comment>
<feature type="binding site" evidence="12 13">
    <location>
        <position position="285"/>
    </location>
    <ligand>
        <name>L-serine</name>
        <dbReference type="ChEBI" id="CHEBI:33384"/>
    </ligand>
</feature>